<accession>A0AAD1DQK0</accession>
<evidence type="ECO:0000256" key="3">
    <source>
        <dbReference type="ARBA" id="ARBA00023002"/>
    </source>
</evidence>
<protein>
    <recommendedName>
        <fullName evidence="6">Thiol peroxidase</fullName>
        <shortName evidence="6">Tpx</shortName>
        <ecNumber evidence="6">1.11.1.24</ecNumber>
    </recommendedName>
    <alternativeName>
        <fullName evidence="6">Peroxiredoxin tpx</fullName>
        <shortName evidence="6">Prx</shortName>
    </alternativeName>
    <alternativeName>
        <fullName evidence="6">Thioredoxin peroxidase</fullName>
    </alternativeName>
    <alternativeName>
        <fullName evidence="6">Thioredoxin-dependent peroxiredoxin</fullName>
    </alternativeName>
</protein>
<gene>
    <name evidence="6" type="primary">tpx</name>
    <name evidence="8" type="ORF">EG343_04465</name>
</gene>
<organism evidence="8 9">
    <name type="scientific">Chryseobacterium nakagawai</name>
    <dbReference type="NCBI Taxonomy" id="1241982"/>
    <lineage>
        <taxon>Bacteria</taxon>
        <taxon>Pseudomonadati</taxon>
        <taxon>Bacteroidota</taxon>
        <taxon>Flavobacteriia</taxon>
        <taxon>Flavobacteriales</taxon>
        <taxon>Weeksellaceae</taxon>
        <taxon>Chryseobacterium group</taxon>
        <taxon>Chryseobacterium</taxon>
    </lineage>
</organism>
<dbReference type="Gene3D" id="3.40.30.10">
    <property type="entry name" value="Glutaredoxin"/>
    <property type="match status" value="1"/>
</dbReference>
<evidence type="ECO:0000256" key="6">
    <source>
        <dbReference type="HAMAP-Rule" id="MF_00269"/>
    </source>
</evidence>
<dbReference type="AlphaFoldDB" id="A0AAD1DQK0"/>
<dbReference type="InterPro" id="IPR013766">
    <property type="entry name" value="Thioredoxin_domain"/>
</dbReference>
<dbReference type="EC" id="1.11.1.24" evidence="6"/>
<keyword evidence="3 6" id="KW-0560">Oxidoreductase</keyword>
<evidence type="ECO:0000259" key="7">
    <source>
        <dbReference type="PROSITE" id="PS51352"/>
    </source>
</evidence>
<dbReference type="InterPro" id="IPR018219">
    <property type="entry name" value="Tpx_CS"/>
</dbReference>
<comment type="catalytic activity">
    <reaction evidence="6">
        <text>a hydroperoxide + [thioredoxin]-dithiol = an alcohol + [thioredoxin]-disulfide + H2O</text>
        <dbReference type="Rhea" id="RHEA:62620"/>
        <dbReference type="Rhea" id="RHEA-COMP:10698"/>
        <dbReference type="Rhea" id="RHEA-COMP:10700"/>
        <dbReference type="ChEBI" id="CHEBI:15377"/>
        <dbReference type="ChEBI" id="CHEBI:29950"/>
        <dbReference type="ChEBI" id="CHEBI:30879"/>
        <dbReference type="ChEBI" id="CHEBI:35924"/>
        <dbReference type="ChEBI" id="CHEBI:50058"/>
        <dbReference type="EC" id="1.11.1.24"/>
    </reaction>
</comment>
<proteinExistence type="inferred from homology"/>
<dbReference type="PANTHER" id="PTHR43110:SF1">
    <property type="entry name" value="THIOL PEROXIDASE"/>
    <property type="match status" value="1"/>
</dbReference>
<dbReference type="PROSITE" id="PS51352">
    <property type="entry name" value="THIOREDOXIN_2"/>
    <property type="match status" value="1"/>
</dbReference>
<keyword evidence="2 6" id="KW-0049">Antioxidant</keyword>
<feature type="active site" description="Cysteine sulfenic acid (-SOH) intermediate" evidence="6">
    <location>
        <position position="61"/>
    </location>
</feature>
<evidence type="ECO:0000313" key="8">
    <source>
        <dbReference type="EMBL" id="AZA89929.1"/>
    </source>
</evidence>
<comment type="miscellaneous">
    <text evidence="6">The active site is a conserved redox-active cysteine residue, the peroxidatic cysteine (C(P)), which makes the nucleophilic attack on the peroxide substrate. The peroxide oxidizes the C(P)-SH to cysteine sulfenic acid (C(P)-SOH), which then reacts with another cysteine residue, the resolving cysteine (C(R)), to form a disulfide bridge. The disulfide is subsequently reduced by an appropriate electron donor to complete the catalytic cycle. In this atypical 2-Cys peroxiredoxin, C(R) is present in the same subunit to form an intramolecular disulfide. The disulfide is subsequently reduced by thioredoxin.</text>
</comment>
<dbReference type="Proteomes" id="UP000278288">
    <property type="component" value="Chromosome"/>
</dbReference>
<name>A0AAD1DQK0_CHRNA</name>
<evidence type="ECO:0000313" key="9">
    <source>
        <dbReference type="Proteomes" id="UP000278288"/>
    </source>
</evidence>
<feature type="disulfide bond" description="Redox-active" evidence="6">
    <location>
        <begin position="61"/>
        <end position="95"/>
    </location>
</feature>
<dbReference type="GO" id="GO:0008379">
    <property type="term" value="F:thioredoxin peroxidase activity"/>
    <property type="evidence" value="ECO:0007669"/>
    <property type="project" value="UniProtKB-UniRule"/>
</dbReference>
<comment type="similarity">
    <text evidence="6">Belongs to the peroxiredoxin family. Tpx subfamily.</text>
</comment>
<dbReference type="InterPro" id="IPR050455">
    <property type="entry name" value="Tpx_Peroxidase_subfamily"/>
</dbReference>
<evidence type="ECO:0000256" key="4">
    <source>
        <dbReference type="ARBA" id="ARBA00023157"/>
    </source>
</evidence>
<keyword evidence="5 6" id="KW-0676">Redox-active center</keyword>
<dbReference type="PANTHER" id="PTHR43110">
    <property type="entry name" value="THIOL PEROXIDASE"/>
    <property type="match status" value="1"/>
</dbReference>
<evidence type="ECO:0000256" key="2">
    <source>
        <dbReference type="ARBA" id="ARBA00022862"/>
    </source>
</evidence>
<dbReference type="HAMAP" id="MF_00269">
    <property type="entry name" value="Tpx"/>
    <property type="match status" value="1"/>
</dbReference>
<dbReference type="InterPro" id="IPR013740">
    <property type="entry name" value="Redoxin"/>
</dbReference>
<sequence>MSTTITLKGNEVHTIGTLPAVGTSVKDFALVDSGLNVKTLETFEGKKKVFNIFPSIDTPTCAASSRKFNEEASKLENTVVINVSKDLPFALGRFCAAEGLDKVETLSDFRSSFGDDYEVTITDSPLKGLLSRAVIVTDENNKVVYTEQVSEIADEPNYDAALAALNN</sequence>
<keyword evidence="9" id="KW-1185">Reference proteome</keyword>
<evidence type="ECO:0000256" key="5">
    <source>
        <dbReference type="ARBA" id="ARBA00023284"/>
    </source>
</evidence>
<keyword evidence="1 6" id="KW-0575">Peroxidase</keyword>
<evidence type="ECO:0000256" key="1">
    <source>
        <dbReference type="ARBA" id="ARBA00022559"/>
    </source>
</evidence>
<dbReference type="CDD" id="cd03014">
    <property type="entry name" value="PRX_Atyp2cys"/>
    <property type="match status" value="1"/>
</dbReference>
<dbReference type="InterPro" id="IPR036249">
    <property type="entry name" value="Thioredoxin-like_sf"/>
</dbReference>
<keyword evidence="4 6" id="KW-1015">Disulfide bond</keyword>
<reference evidence="8 9" key="1">
    <citation type="submission" date="2018-11" db="EMBL/GenBank/DDBJ databases">
        <title>Proposal to divide the Flavobacteriaceae and reorganize its genera based on Amino Acid Identity values calculated from whole genome sequences.</title>
        <authorList>
            <person name="Nicholson A.C."/>
            <person name="Gulvik C.A."/>
            <person name="Whitney A.M."/>
            <person name="Humrighouse B.W."/>
            <person name="Bell M."/>
            <person name="Holmes B."/>
            <person name="Steigerwalt A.G."/>
            <person name="Villarma A."/>
            <person name="Sheth M."/>
            <person name="Batra D."/>
            <person name="Pryor J."/>
            <person name="Bernardet J.-F."/>
            <person name="Hugo C."/>
            <person name="Kampfer P."/>
            <person name="Newman J."/>
            <person name="McQuiston J.R."/>
        </authorList>
    </citation>
    <scope>NUCLEOTIDE SEQUENCE [LARGE SCALE GENOMIC DNA]</scope>
    <source>
        <strain evidence="8 9">G0041</strain>
    </source>
</reference>
<dbReference type="PROSITE" id="PS01265">
    <property type="entry name" value="TPX"/>
    <property type="match status" value="1"/>
</dbReference>
<dbReference type="Pfam" id="PF08534">
    <property type="entry name" value="Redoxin"/>
    <property type="match status" value="1"/>
</dbReference>
<dbReference type="KEGG" id="cnk:EG343_04465"/>
<dbReference type="SUPFAM" id="SSF52833">
    <property type="entry name" value="Thioredoxin-like"/>
    <property type="match status" value="1"/>
</dbReference>
<comment type="function">
    <text evidence="6">Thiol-specific peroxidase that catalyzes the reduction of hydrogen peroxide and organic hydroperoxides to water and alcohols, respectively. Plays a role in cell protection against oxidative stress by detoxifying peroxides.</text>
</comment>
<comment type="subunit">
    <text evidence="6">Homodimer.</text>
</comment>
<dbReference type="RefSeq" id="WP_123856370.1">
    <property type="nucleotide sequence ID" value="NZ_CP033923.1"/>
</dbReference>
<feature type="domain" description="Thioredoxin" evidence="7">
    <location>
        <begin position="19"/>
        <end position="167"/>
    </location>
</feature>
<dbReference type="InterPro" id="IPR002065">
    <property type="entry name" value="TPX"/>
</dbReference>
<dbReference type="EMBL" id="CP033923">
    <property type="protein sequence ID" value="AZA89929.1"/>
    <property type="molecule type" value="Genomic_DNA"/>
</dbReference>
<dbReference type="NCBIfam" id="NF001808">
    <property type="entry name" value="PRK00522.1"/>
    <property type="match status" value="1"/>
</dbReference>